<dbReference type="EMBL" id="JAQQWL010000001">
    <property type="protein sequence ID" value="KAK8090759.1"/>
    <property type="molecule type" value="Genomic_DNA"/>
</dbReference>
<evidence type="ECO:0000256" key="1">
    <source>
        <dbReference type="SAM" id="SignalP"/>
    </source>
</evidence>
<evidence type="ECO:0000313" key="4">
    <source>
        <dbReference type="Proteomes" id="UP001480595"/>
    </source>
</evidence>
<gene>
    <name evidence="3" type="ORF">PG994_000264</name>
</gene>
<reference evidence="3 4" key="1">
    <citation type="submission" date="2023-01" db="EMBL/GenBank/DDBJ databases">
        <title>Analysis of 21 Apiospora genomes using comparative genomics revels a genus with tremendous synthesis potential of carbohydrate active enzymes and secondary metabolites.</title>
        <authorList>
            <person name="Sorensen T."/>
        </authorList>
    </citation>
    <scope>NUCLEOTIDE SEQUENCE [LARGE SCALE GENOMIC DNA]</scope>
    <source>
        <strain evidence="3 4">CBS 135458</strain>
    </source>
</reference>
<comment type="caution">
    <text evidence="3">The sequence shown here is derived from an EMBL/GenBank/DDBJ whole genome shotgun (WGS) entry which is preliminary data.</text>
</comment>
<feature type="chain" id="PRO_5046262573" description="Copper acquisition factor BIM1-like domain-containing protein" evidence="1">
    <location>
        <begin position="20"/>
        <end position="208"/>
    </location>
</feature>
<dbReference type="RefSeq" id="XP_066722305.1">
    <property type="nucleotide sequence ID" value="XM_066851673.1"/>
</dbReference>
<evidence type="ECO:0000313" key="3">
    <source>
        <dbReference type="EMBL" id="KAK8090759.1"/>
    </source>
</evidence>
<name>A0ABR1X5R7_9PEZI</name>
<dbReference type="InterPro" id="IPR046530">
    <property type="entry name" value="BIM1-like_dom"/>
</dbReference>
<dbReference type="GeneID" id="92084736"/>
<dbReference type="Proteomes" id="UP001480595">
    <property type="component" value="Unassembled WGS sequence"/>
</dbReference>
<proteinExistence type="predicted"/>
<accession>A0ABR1X5R7</accession>
<keyword evidence="1" id="KW-0732">Signal</keyword>
<keyword evidence="4" id="KW-1185">Reference proteome</keyword>
<sequence>MRVHIALLALFGLLADAQSWMRMTSPRPITKRGPGGPCEDMDPYDRSHVQEWPVNGHDVGLAFTTSNSFVTLQATLINNGSIYDFEDLQSQIHIHRADDYCFMRIRGIDEWIGEPALFQVKQYVPGHGYNFTVCLERTAPCAGESALGRDNRLTEAQQCAAIKFVEGGPHKPTCRGFHEQLEGVVANPLDGPPMQEGDGEIKYVEADE</sequence>
<organism evidence="3 4">
    <name type="scientific">Apiospora phragmitis</name>
    <dbReference type="NCBI Taxonomy" id="2905665"/>
    <lineage>
        <taxon>Eukaryota</taxon>
        <taxon>Fungi</taxon>
        <taxon>Dikarya</taxon>
        <taxon>Ascomycota</taxon>
        <taxon>Pezizomycotina</taxon>
        <taxon>Sordariomycetes</taxon>
        <taxon>Xylariomycetidae</taxon>
        <taxon>Amphisphaeriales</taxon>
        <taxon>Apiosporaceae</taxon>
        <taxon>Apiospora</taxon>
    </lineage>
</organism>
<dbReference type="Pfam" id="PF20238">
    <property type="entry name" value="BIM1-like_dom"/>
    <property type="match status" value="1"/>
</dbReference>
<evidence type="ECO:0000259" key="2">
    <source>
        <dbReference type="Pfam" id="PF20238"/>
    </source>
</evidence>
<feature type="domain" description="Copper acquisition factor BIM1-like" evidence="2">
    <location>
        <begin position="35"/>
        <end position="173"/>
    </location>
</feature>
<feature type="signal peptide" evidence="1">
    <location>
        <begin position="1"/>
        <end position="19"/>
    </location>
</feature>
<protein>
    <recommendedName>
        <fullName evidence="2">Copper acquisition factor BIM1-like domain-containing protein</fullName>
    </recommendedName>
</protein>